<keyword evidence="10 14" id="KW-0663">Pyridoxal phosphate</keyword>
<feature type="modified residue" description="N6-(pyridoxal phosphate)lysine" evidence="14">
    <location>
        <position position="86"/>
    </location>
</feature>
<evidence type="ECO:0000256" key="3">
    <source>
        <dbReference type="ARBA" id="ARBA00004733"/>
    </source>
</evidence>
<dbReference type="InterPro" id="IPR006653">
    <property type="entry name" value="Trp_synth_b_CS"/>
</dbReference>
<comment type="subunit">
    <text evidence="5 14">Tetramer of two alpha and two beta chains.</text>
</comment>
<dbReference type="InterPro" id="IPR036052">
    <property type="entry name" value="TrpB-like_PALP_sf"/>
</dbReference>
<evidence type="ECO:0000256" key="8">
    <source>
        <dbReference type="ARBA" id="ARBA00022605"/>
    </source>
</evidence>
<keyword evidence="9 14" id="KW-0822">Tryptophan biosynthesis</keyword>
<dbReference type="SUPFAM" id="SSF53686">
    <property type="entry name" value="Tryptophan synthase beta subunit-like PLP-dependent enzymes"/>
    <property type="match status" value="1"/>
</dbReference>
<evidence type="ECO:0000259" key="15">
    <source>
        <dbReference type="Pfam" id="PF00291"/>
    </source>
</evidence>
<dbReference type="PANTHER" id="PTHR48077:SF3">
    <property type="entry name" value="TRYPTOPHAN SYNTHASE"/>
    <property type="match status" value="1"/>
</dbReference>
<evidence type="ECO:0000256" key="5">
    <source>
        <dbReference type="ARBA" id="ARBA00011270"/>
    </source>
</evidence>
<dbReference type="PROSITE" id="PS00168">
    <property type="entry name" value="TRP_SYNTHASE_BETA"/>
    <property type="match status" value="1"/>
</dbReference>
<gene>
    <name evidence="14 16" type="primary">trpB</name>
    <name evidence="16" type="ORF">J2R62_04765</name>
</gene>
<dbReference type="FunFam" id="3.40.50.1100:FF:000001">
    <property type="entry name" value="Tryptophan synthase beta chain"/>
    <property type="match status" value="1"/>
</dbReference>
<dbReference type="Pfam" id="PF00291">
    <property type="entry name" value="PALP"/>
    <property type="match status" value="1"/>
</dbReference>
<dbReference type="InterPro" id="IPR023026">
    <property type="entry name" value="Trp_synth_beta/beta-like"/>
</dbReference>
<evidence type="ECO:0000256" key="13">
    <source>
        <dbReference type="ARBA" id="ARBA00049047"/>
    </source>
</evidence>
<sequence>MTKLNPYFGEFGGMFVPQILIPVLQQLEEAFIEARQDPAFQAELHDLLVNYAGRPTALTLCRNLTVGTRTKLYLKREDLLHGGAHKTNQVLGQALLARRMGKTEIIAETGAGQHGVATALACALLGLKCRIYMGAKDVERQSPNVFRMRLMGAEVIPVTSGSATLKDACSEAMRDWSASYASAHYLLGTAAGPHPFPTIVREFQRMIGEETKRQIMEKEGRLPDAVIACVGGGSNAIGMFADFIDETSVRLIGVEPGGLGIASGQHGAPLKHGKVGIFFGMKSPIMQDSEGQIEESYSISAGLDFPSVGPQHAHLNSIGRADYVSVTDDEALDAFQEIARHEGIIAALESSHALAHALKMARENPQQEQLLVVNLSGRGDKDIFTVHKILQARGVMQ</sequence>
<evidence type="ECO:0000256" key="1">
    <source>
        <dbReference type="ARBA" id="ARBA00001933"/>
    </source>
</evidence>
<dbReference type="Proteomes" id="UP000664658">
    <property type="component" value="Unassembled WGS sequence"/>
</dbReference>
<dbReference type="InterPro" id="IPR006654">
    <property type="entry name" value="Trp_synth_beta"/>
</dbReference>
<protein>
    <recommendedName>
        <fullName evidence="7 14">Tryptophan synthase beta chain</fullName>
        <ecNumber evidence="6 14">4.2.1.20</ecNumber>
    </recommendedName>
</protein>
<dbReference type="EC" id="4.2.1.20" evidence="6 14"/>
<comment type="caution">
    <text evidence="16">The sequence shown here is derived from an EMBL/GenBank/DDBJ whole genome shotgun (WGS) entry which is preliminary data.</text>
</comment>
<dbReference type="FunFam" id="3.40.50.1100:FF:000004">
    <property type="entry name" value="Tryptophan synthase beta chain"/>
    <property type="match status" value="1"/>
</dbReference>
<evidence type="ECO:0000256" key="7">
    <source>
        <dbReference type="ARBA" id="ARBA00021362"/>
    </source>
</evidence>
<feature type="domain" description="Tryptophan synthase beta chain-like PALP" evidence="15">
    <location>
        <begin position="51"/>
        <end position="373"/>
    </location>
</feature>
<organism evidence="16 17">
    <name type="scientific">Plesiomonas shigelloides</name>
    <name type="common">Aeromonas shigelloides</name>
    <dbReference type="NCBI Taxonomy" id="703"/>
    <lineage>
        <taxon>Bacteria</taxon>
        <taxon>Pseudomonadati</taxon>
        <taxon>Pseudomonadota</taxon>
        <taxon>Gammaproteobacteria</taxon>
        <taxon>Enterobacterales</taxon>
        <taxon>Enterobacteriaceae</taxon>
        <taxon>Plesiomonas</taxon>
    </lineage>
</organism>
<keyword evidence="12 14" id="KW-0456">Lyase</keyword>
<dbReference type="EMBL" id="JAFNAA010000004">
    <property type="protein sequence ID" value="MBO1107543.1"/>
    <property type="molecule type" value="Genomic_DNA"/>
</dbReference>
<comment type="function">
    <text evidence="2 14">The beta subunit is responsible for the synthesis of L-tryptophan from indole and L-serine.</text>
</comment>
<comment type="similarity">
    <text evidence="4 14">Belongs to the TrpB family.</text>
</comment>
<comment type="cofactor">
    <cofactor evidence="1 14">
        <name>pyridoxal 5'-phosphate</name>
        <dbReference type="ChEBI" id="CHEBI:597326"/>
    </cofactor>
</comment>
<evidence type="ECO:0000256" key="2">
    <source>
        <dbReference type="ARBA" id="ARBA00002786"/>
    </source>
</evidence>
<dbReference type="CDD" id="cd06446">
    <property type="entry name" value="Trp-synth_B"/>
    <property type="match status" value="1"/>
</dbReference>
<evidence type="ECO:0000256" key="14">
    <source>
        <dbReference type="HAMAP-Rule" id="MF_00133"/>
    </source>
</evidence>
<dbReference type="GO" id="GO:0005737">
    <property type="term" value="C:cytoplasm"/>
    <property type="evidence" value="ECO:0007669"/>
    <property type="project" value="TreeGrafter"/>
</dbReference>
<evidence type="ECO:0000256" key="11">
    <source>
        <dbReference type="ARBA" id="ARBA00023141"/>
    </source>
</evidence>
<dbReference type="HAMAP" id="MF_00133">
    <property type="entry name" value="Trp_synth_beta"/>
    <property type="match status" value="1"/>
</dbReference>
<accession>A0A8I1W508</accession>
<reference evidence="16" key="1">
    <citation type="submission" date="2021-03" db="EMBL/GenBank/DDBJ databases">
        <title>Plesiomonas shigelloides zfcc0051, isolated from zebrafish feces.</title>
        <authorList>
            <person name="Vanderhoek Z."/>
            <person name="Gaulke C."/>
        </authorList>
    </citation>
    <scope>NUCLEOTIDE SEQUENCE</scope>
    <source>
        <strain evidence="16">Zfcc0051</strain>
    </source>
</reference>
<dbReference type="GO" id="GO:0004834">
    <property type="term" value="F:tryptophan synthase activity"/>
    <property type="evidence" value="ECO:0007669"/>
    <property type="project" value="UniProtKB-UniRule"/>
</dbReference>
<evidence type="ECO:0000256" key="4">
    <source>
        <dbReference type="ARBA" id="ARBA00009982"/>
    </source>
</evidence>
<name>A0A8I1W508_PLESH</name>
<evidence type="ECO:0000313" key="17">
    <source>
        <dbReference type="Proteomes" id="UP000664658"/>
    </source>
</evidence>
<evidence type="ECO:0000256" key="9">
    <source>
        <dbReference type="ARBA" id="ARBA00022822"/>
    </source>
</evidence>
<dbReference type="UniPathway" id="UPA00035">
    <property type="reaction ID" value="UER00044"/>
</dbReference>
<dbReference type="RefSeq" id="WP_207541727.1">
    <property type="nucleotide sequence ID" value="NZ_JAFNAA010000004.1"/>
</dbReference>
<dbReference type="Gene3D" id="3.40.50.1100">
    <property type="match status" value="2"/>
</dbReference>
<comment type="catalytic activity">
    <reaction evidence="13 14">
        <text>(1S,2R)-1-C-(indol-3-yl)glycerol 3-phosphate + L-serine = D-glyceraldehyde 3-phosphate + L-tryptophan + H2O</text>
        <dbReference type="Rhea" id="RHEA:10532"/>
        <dbReference type="ChEBI" id="CHEBI:15377"/>
        <dbReference type="ChEBI" id="CHEBI:33384"/>
        <dbReference type="ChEBI" id="CHEBI:57912"/>
        <dbReference type="ChEBI" id="CHEBI:58866"/>
        <dbReference type="ChEBI" id="CHEBI:59776"/>
        <dbReference type="EC" id="4.2.1.20"/>
    </reaction>
</comment>
<evidence type="ECO:0000256" key="6">
    <source>
        <dbReference type="ARBA" id="ARBA00012043"/>
    </source>
</evidence>
<dbReference type="PIRSF" id="PIRSF001413">
    <property type="entry name" value="Trp_syn_beta"/>
    <property type="match status" value="1"/>
</dbReference>
<evidence type="ECO:0000313" key="16">
    <source>
        <dbReference type="EMBL" id="MBO1107543.1"/>
    </source>
</evidence>
<dbReference type="NCBIfam" id="TIGR00263">
    <property type="entry name" value="trpB"/>
    <property type="match status" value="1"/>
</dbReference>
<evidence type="ECO:0000256" key="12">
    <source>
        <dbReference type="ARBA" id="ARBA00023239"/>
    </source>
</evidence>
<keyword evidence="11 14" id="KW-0057">Aromatic amino acid biosynthesis</keyword>
<dbReference type="InterPro" id="IPR001926">
    <property type="entry name" value="TrpB-like_PALP"/>
</dbReference>
<dbReference type="AlphaFoldDB" id="A0A8I1W508"/>
<evidence type="ECO:0000256" key="10">
    <source>
        <dbReference type="ARBA" id="ARBA00022898"/>
    </source>
</evidence>
<proteinExistence type="inferred from homology"/>
<comment type="pathway">
    <text evidence="3 14">Amino-acid biosynthesis; L-tryptophan biosynthesis; L-tryptophan from chorismate: step 5/5.</text>
</comment>
<keyword evidence="8 14" id="KW-0028">Amino-acid biosynthesis</keyword>
<dbReference type="PANTHER" id="PTHR48077">
    <property type="entry name" value="TRYPTOPHAN SYNTHASE-RELATED"/>
    <property type="match status" value="1"/>
</dbReference>